<reference evidence="2 3" key="1">
    <citation type="journal article" date="2021" name="Commun. Biol.">
        <title>The genome of Shorea leprosula (Dipterocarpaceae) highlights the ecological relevance of drought in aseasonal tropical rainforests.</title>
        <authorList>
            <person name="Ng K.K.S."/>
            <person name="Kobayashi M.J."/>
            <person name="Fawcett J.A."/>
            <person name="Hatakeyama M."/>
            <person name="Paape T."/>
            <person name="Ng C.H."/>
            <person name="Ang C.C."/>
            <person name="Tnah L.H."/>
            <person name="Lee C.T."/>
            <person name="Nishiyama T."/>
            <person name="Sese J."/>
            <person name="O'Brien M.J."/>
            <person name="Copetti D."/>
            <person name="Mohd Noor M.I."/>
            <person name="Ong R.C."/>
            <person name="Putra M."/>
            <person name="Sireger I.Z."/>
            <person name="Indrioko S."/>
            <person name="Kosugi Y."/>
            <person name="Izuno A."/>
            <person name="Isagi Y."/>
            <person name="Lee S.L."/>
            <person name="Shimizu K.K."/>
        </authorList>
    </citation>
    <scope>NUCLEOTIDE SEQUENCE [LARGE SCALE GENOMIC DNA]</scope>
    <source>
        <strain evidence="2">214</strain>
    </source>
</reference>
<evidence type="ECO:0000256" key="1">
    <source>
        <dbReference type="SAM" id="MobiDB-lite"/>
    </source>
</evidence>
<comment type="caution">
    <text evidence="2">The sequence shown here is derived from an EMBL/GenBank/DDBJ whole genome shotgun (WGS) entry which is preliminary data.</text>
</comment>
<evidence type="ECO:0000313" key="3">
    <source>
        <dbReference type="Proteomes" id="UP001054252"/>
    </source>
</evidence>
<gene>
    <name evidence="2" type="ORF">SLEP1_g22840</name>
</gene>
<sequence length="550" mass="62816">MPPRKSRDKEVQPAQADHADDSPLHFEGENDPITFLPVSPLAERSYGNPVFKEKEADRGGDFAESSNMFRGQRQHEPMEAAAPVADHGHQPQHRYVPPGKRGNVGPHHQPYPRDFFQPQVPLAQPVQRGLQNHPAQLFNRDQLIDLVQETYGPALRPLVRPAYRKPYPNIIDHENPFPRGFKVPKFTLFSGEVGQSTIEHIGHCTIQCGEASGDDNLKLRLFPSSLTGTALTWYLMARYENLLKEDVQKKAASHGTYYSDPNFDLDVAEVVTDKPVFCPDLVRPPHQPETSVRRYVGEAGKQYTFDVSKASDIFDHLKKSGLIKLPPGHKIPIAAEIEARDYCKFHNSWKHSTDNCLIFRNILQEKIDKGILKFPDKAKETMGVDVDPFPAVSVGVNVVDLKSVARNRSLPFAQRNLAAEDLRWVLEAQRSRHSRSVRSDQQRLGGQERIIVTRNFSPEGARWYSTGTRSPRMVKPPLRLPSKRWEKVNHPKFPAQNPRTLRCRLQRKRAEERKRQQKQVEAEGSSSRRPRQPTKRNMVWVRKEKKEAVT</sequence>
<dbReference type="EMBL" id="BPVZ01000034">
    <property type="protein sequence ID" value="GKV11596.1"/>
    <property type="molecule type" value="Genomic_DNA"/>
</dbReference>
<protein>
    <submittedName>
        <fullName evidence="2">Uncharacterized protein</fullName>
    </submittedName>
</protein>
<feature type="compositionally biased region" description="Basic and acidic residues" evidence="1">
    <location>
        <begin position="1"/>
        <end position="28"/>
    </location>
</feature>
<name>A0AAV5JGJ9_9ROSI</name>
<keyword evidence="3" id="KW-1185">Reference proteome</keyword>
<feature type="region of interest" description="Disordered" evidence="1">
    <location>
        <begin position="70"/>
        <end position="111"/>
    </location>
</feature>
<feature type="compositionally biased region" description="Basic and acidic residues" evidence="1">
    <location>
        <begin position="541"/>
        <end position="550"/>
    </location>
</feature>
<feature type="compositionally biased region" description="Basic and acidic residues" evidence="1">
    <location>
        <begin position="508"/>
        <end position="521"/>
    </location>
</feature>
<feature type="region of interest" description="Disordered" evidence="1">
    <location>
        <begin position="462"/>
        <end position="550"/>
    </location>
</feature>
<accession>A0AAV5JGJ9</accession>
<evidence type="ECO:0000313" key="2">
    <source>
        <dbReference type="EMBL" id="GKV11596.1"/>
    </source>
</evidence>
<proteinExistence type="predicted"/>
<dbReference type="Proteomes" id="UP001054252">
    <property type="component" value="Unassembled WGS sequence"/>
</dbReference>
<organism evidence="2 3">
    <name type="scientific">Rubroshorea leprosula</name>
    <dbReference type="NCBI Taxonomy" id="152421"/>
    <lineage>
        <taxon>Eukaryota</taxon>
        <taxon>Viridiplantae</taxon>
        <taxon>Streptophyta</taxon>
        <taxon>Embryophyta</taxon>
        <taxon>Tracheophyta</taxon>
        <taxon>Spermatophyta</taxon>
        <taxon>Magnoliopsida</taxon>
        <taxon>eudicotyledons</taxon>
        <taxon>Gunneridae</taxon>
        <taxon>Pentapetalae</taxon>
        <taxon>rosids</taxon>
        <taxon>malvids</taxon>
        <taxon>Malvales</taxon>
        <taxon>Dipterocarpaceae</taxon>
        <taxon>Rubroshorea</taxon>
    </lineage>
</organism>
<feature type="region of interest" description="Disordered" evidence="1">
    <location>
        <begin position="1"/>
        <end position="41"/>
    </location>
</feature>
<dbReference type="AlphaFoldDB" id="A0AAV5JGJ9"/>